<reference evidence="2" key="1">
    <citation type="submission" date="2016-03" db="EMBL/GenBank/DDBJ databases">
        <title>Mechanisms controlling the formation of the plant cell surface in tip-growing cells are functionally conserved among land plants.</title>
        <authorList>
            <person name="Honkanen S."/>
            <person name="Jones V.A."/>
            <person name="Morieri G."/>
            <person name="Champion C."/>
            <person name="Hetherington A.J."/>
            <person name="Kelly S."/>
            <person name="Saint-Marcoux D."/>
            <person name="Proust H."/>
            <person name="Prescott H."/>
            <person name="Dolan L."/>
        </authorList>
    </citation>
    <scope>NUCLEOTIDE SEQUENCE [LARGE SCALE GENOMIC DNA]</scope>
    <source>
        <tissue evidence="2">Whole gametophyte</tissue>
    </source>
</reference>
<protein>
    <recommendedName>
        <fullName evidence="4">Thioesterase domain-containing protein</fullName>
    </recommendedName>
</protein>
<keyword evidence="3" id="KW-1185">Reference proteome</keyword>
<accession>A0A176WCH8</accession>
<dbReference type="EMBL" id="LVLJ01001367">
    <property type="protein sequence ID" value="OAE30092.1"/>
    <property type="molecule type" value="Genomic_DNA"/>
</dbReference>
<comment type="caution">
    <text evidence="2">The sequence shown here is derived from an EMBL/GenBank/DDBJ whole genome shotgun (WGS) entry which is preliminary data.</text>
</comment>
<evidence type="ECO:0000256" key="1">
    <source>
        <dbReference type="SAM" id="MobiDB-lite"/>
    </source>
</evidence>
<feature type="region of interest" description="Disordered" evidence="1">
    <location>
        <begin position="170"/>
        <end position="216"/>
    </location>
</feature>
<feature type="compositionally biased region" description="Basic and acidic residues" evidence="1">
    <location>
        <begin position="203"/>
        <end position="216"/>
    </location>
</feature>
<organism evidence="2 3">
    <name type="scientific">Marchantia polymorpha subsp. ruderalis</name>
    <dbReference type="NCBI Taxonomy" id="1480154"/>
    <lineage>
        <taxon>Eukaryota</taxon>
        <taxon>Viridiplantae</taxon>
        <taxon>Streptophyta</taxon>
        <taxon>Embryophyta</taxon>
        <taxon>Marchantiophyta</taxon>
        <taxon>Marchantiopsida</taxon>
        <taxon>Marchantiidae</taxon>
        <taxon>Marchantiales</taxon>
        <taxon>Marchantiaceae</taxon>
        <taxon>Marchantia</taxon>
    </lineage>
</organism>
<name>A0A176WCH8_MARPO</name>
<feature type="compositionally biased region" description="Low complexity" evidence="1">
    <location>
        <begin position="90"/>
        <end position="101"/>
    </location>
</feature>
<dbReference type="AlphaFoldDB" id="A0A176WCH8"/>
<proteinExistence type="predicted"/>
<feature type="compositionally biased region" description="Basic and acidic residues" evidence="1">
    <location>
        <begin position="102"/>
        <end position="114"/>
    </location>
</feature>
<evidence type="ECO:0008006" key="4">
    <source>
        <dbReference type="Google" id="ProtNLM"/>
    </source>
</evidence>
<evidence type="ECO:0000313" key="2">
    <source>
        <dbReference type="EMBL" id="OAE30092.1"/>
    </source>
</evidence>
<dbReference type="Proteomes" id="UP000077202">
    <property type="component" value="Unassembled WGS sequence"/>
</dbReference>
<evidence type="ECO:0000313" key="3">
    <source>
        <dbReference type="Proteomes" id="UP000077202"/>
    </source>
</evidence>
<sequence>MSCEAIGMSVDAVARTGAALALSYLNLKFVAPLRRLGDDKSVRVRFSDVQEEQPVDSLSTVCCLVLVCLVASCLPPSPHLPPFSTKESAIPRADADAPAARGRPDRAERLGERREGESRVVDAIEVESDRLLPGFERISHVYGRFAVHRGKFEAVGVESDEDCIVGCGDGGKGSKARPKAQSIPRPAIDGGKGFVSPRSPRGRTRDEREVRTGFSF</sequence>
<feature type="region of interest" description="Disordered" evidence="1">
    <location>
        <begin position="83"/>
        <end position="114"/>
    </location>
</feature>
<gene>
    <name evidence="2" type="ORF">AXG93_1112s1080</name>
</gene>